<feature type="domain" description="EGF-like" evidence="5">
    <location>
        <begin position="1324"/>
        <end position="1361"/>
    </location>
</feature>
<feature type="domain" description="EGF-like" evidence="5">
    <location>
        <begin position="821"/>
        <end position="853"/>
    </location>
</feature>
<protein>
    <submittedName>
        <fullName evidence="7">EB module</fullName>
    </submittedName>
</protein>
<evidence type="ECO:0000259" key="5">
    <source>
        <dbReference type="SMART" id="SM00181"/>
    </source>
</evidence>
<accession>A0A158R460</accession>
<feature type="domain" description="EGF-like" evidence="5">
    <location>
        <begin position="1243"/>
        <end position="1275"/>
    </location>
</feature>
<feature type="domain" description="EGF-like" evidence="5">
    <location>
        <begin position="780"/>
        <end position="812"/>
    </location>
</feature>
<dbReference type="GO" id="GO:0005509">
    <property type="term" value="F:calcium ion binding"/>
    <property type="evidence" value="ECO:0007669"/>
    <property type="project" value="InterPro"/>
</dbReference>
<keyword evidence="3" id="KW-0732">Signal</keyword>
<feature type="domain" description="EGF-like" evidence="5">
    <location>
        <begin position="2250"/>
        <end position="2284"/>
    </location>
</feature>
<keyword evidence="6" id="KW-1185">Reference proteome</keyword>
<feature type="domain" description="EGF-like" evidence="5">
    <location>
        <begin position="1886"/>
        <end position="1920"/>
    </location>
</feature>
<feature type="domain" description="EGF-like" evidence="5">
    <location>
        <begin position="2082"/>
        <end position="2116"/>
    </location>
</feature>
<dbReference type="InterPro" id="IPR006149">
    <property type="entry name" value="EB_dom"/>
</dbReference>
<feature type="domain" description="EGF-like" evidence="5">
    <location>
        <begin position="2441"/>
        <end position="2473"/>
    </location>
</feature>
<dbReference type="SMART" id="SM00289">
    <property type="entry name" value="WR1"/>
    <property type="match status" value="8"/>
</dbReference>
<organism evidence="6 7">
    <name type="scientific">Syphacia muris</name>
    <dbReference type="NCBI Taxonomy" id="451379"/>
    <lineage>
        <taxon>Eukaryota</taxon>
        <taxon>Metazoa</taxon>
        <taxon>Ecdysozoa</taxon>
        <taxon>Nematoda</taxon>
        <taxon>Chromadorea</taxon>
        <taxon>Rhabditida</taxon>
        <taxon>Spirurina</taxon>
        <taxon>Oxyuridomorpha</taxon>
        <taxon>Oxyuroidea</taxon>
        <taxon>Oxyuridae</taxon>
        <taxon>Syphacia</taxon>
    </lineage>
</organism>
<feature type="domain" description="EGF-like calcium-binding" evidence="4">
    <location>
        <begin position="2085"/>
        <end position="2116"/>
    </location>
</feature>
<dbReference type="WBParaSite" id="SMUV_0000245301-mRNA-1">
    <property type="protein sequence ID" value="SMUV_0000245301-mRNA-1"/>
    <property type="gene ID" value="SMUV_0000245301"/>
</dbReference>
<feature type="compositionally biased region" description="Polar residues" evidence="2">
    <location>
        <begin position="2528"/>
        <end position="2542"/>
    </location>
</feature>
<feature type="domain" description="EGF-like" evidence="5">
    <location>
        <begin position="103"/>
        <end position="139"/>
    </location>
</feature>
<feature type="domain" description="EGF-like" evidence="5">
    <location>
        <begin position="1284"/>
        <end position="1316"/>
    </location>
</feature>
<keyword evidence="1" id="KW-1015">Disulfide bond</keyword>
<dbReference type="InterPro" id="IPR001881">
    <property type="entry name" value="EGF-like_Ca-bd_dom"/>
</dbReference>
<dbReference type="InterPro" id="IPR006150">
    <property type="entry name" value="Cys_repeat_1"/>
</dbReference>
<feature type="region of interest" description="Disordered" evidence="2">
    <location>
        <begin position="2489"/>
        <end position="2557"/>
    </location>
</feature>
<feature type="domain" description="EGF-like" evidence="5">
    <location>
        <begin position="1645"/>
        <end position="1677"/>
    </location>
</feature>
<feature type="domain" description="EGF-like" evidence="5">
    <location>
        <begin position="207"/>
        <end position="241"/>
    </location>
</feature>
<evidence type="ECO:0000313" key="7">
    <source>
        <dbReference type="WBParaSite" id="SMUV_0000245301-mRNA-1"/>
    </source>
</evidence>
<feature type="domain" description="EGF-like calcium-binding" evidence="4">
    <location>
        <begin position="1327"/>
        <end position="1361"/>
    </location>
</feature>
<dbReference type="STRING" id="451379.A0A158R460"/>
<name>A0A158R460_9BILA</name>
<evidence type="ECO:0000313" key="6">
    <source>
        <dbReference type="Proteomes" id="UP000046393"/>
    </source>
</evidence>
<evidence type="ECO:0000256" key="2">
    <source>
        <dbReference type="SAM" id="MobiDB-lite"/>
    </source>
</evidence>
<reference evidence="7" key="1">
    <citation type="submission" date="2016-04" db="UniProtKB">
        <authorList>
            <consortium name="WormBaseParasite"/>
        </authorList>
    </citation>
    <scope>IDENTIFICATION</scope>
</reference>
<feature type="domain" description="EGF-like" evidence="5">
    <location>
        <begin position="1594"/>
        <end position="1631"/>
    </location>
</feature>
<dbReference type="SMART" id="SM00179">
    <property type="entry name" value="EGF_CA"/>
    <property type="match status" value="3"/>
</dbReference>
<feature type="domain" description="EGF-like" evidence="5">
    <location>
        <begin position="698"/>
        <end position="730"/>
    </location>
</feature>
<evidence type="ECO:0000256" key="3">
    <source>
        <dbReference type="SAM" id="SignalP"/>
    </source>
</evidence>
<feature type="domain" description="EGF-like" evidence="5">
    <location>
        <begin position="304"/>
        <end position="338"/>
    </location>
</feature>
<feature type="domain" description="EGF-like" evidence="5">
    <location>
        <begin position="636"/>
        <end position="670"/>
    </location>
</feature>
<feature type="domain" description="EGF-like" evidence="5">
    <location>
        <begin position="1367"/>
        <end position="1399"/>
    </location>
</feature>
<dbReference type="InterPro" id="IPR052740">
    <property type="entry name" value="CE4"/>
</dbReference>
<dbReference type="Proteomes" id="UP000046393">
    <property type="component" value="Unplaced"/>
</dbReference>
<feature type="signal peptide" evidence="3">
    <location>
        <begin position="1"/>
        <end position="21"/>
    </location>
</feature>
<sequence>MRLLITTSAFWAAYCCVSINALLVAVNQPCNKDRDILLLEDPEGNSEAFLHCNGVGVGTIGFWEKKVCPDKMLFDFTNQQCRVDTRRRKSQYQPFSIAILNSSCANGERCIGGTYCDVQTRRCLCPAGTISELPSLSCVQPENNFKTYTQLPNEYGQTSSANVFQPNLIASTIDRQPQIDRNKFVPQFRSSVIAPLPLPAAVSPGSSCANDEKCGGGSVCTYPMKICLCPGELEDYGGKCVMPRVGTSKSVTKVGIGGACGALAECDFDSSCVNGKCQCIAPLMEHEGRCFLRRPVKEVGPGELCDNGQICSRGSVCDPVIPVCVCPPDTNLDGDWCIRPALNKYGPAQQMGQPLTSVTSSSSASTTNQVIQPQAIGEVLVQPLRPSSYPEYKNGPIITPEPSNLQNQNINSYMQYGGSKQAGVGENCSVNTDCMIGAYCKGNTVPATCQCLSTHVNVSGRCEKVIYPGQTGCQYDIQCTTAFTGTKCINRECVCPDGYKAVEQTCVSGILYPGNACNNTSELMHCSARSVCINSVCQCVKPLMTNYRMQCVRSTSLLKKKSAVSHKDCASEIASHKKSHCQNEDTKEAAVFMPKPRESFIKQAEEQNSLVLYKSKQNNMVDNRRLKRKFSPGNMECWPDQYFCADGTGICLDNKCHCLDGYRRVNDRCEKEYLPVNSYCDPETLIIECEPASEHREFCLSDEDCGVGLSCINSFCQCSEGFLRQGKDCVRIMGNYKPVESRCSDGEDCTGGSKCIDSICSCTNGSKNIGGKCYQRPGGSCADGQLCTDGAKCELAVCRCLLGTYYNNGKCMTQFALPGGSCKMHEKCVGRTICRFGRCMCHTGYRLFNKNCIKIHQTFSNSRVASEDKQITTDAATNTDINFCNLSGHQSLTSEIGGCCDRVVTCMGNATCVNNICVCENNAGTVDGKCEYSYKFQPISTVVPLAKPVQKFPGSTCRLSIECPYRTDCIRGLCRCKKGDTIINNVCRKAVNAALPGDRCNFQEGLDCVGESRCINEKCVCTMGLQQSDNECVSQLFGKKSLPGESCGEGQVCTKGSLCIENFCQCRDVEVISESGDCILPETTGKKRNHIITKNLSNISDKDYGAESHINNYLTANQMSINVYNENLSRFLSSDKVMAKIKNKTKCDKKCEGKKYCAFDICICLGGPDEEDAGCIIGNENDKKFLEQMQKLEKIVSIIANGTSVSNAPYDNLEIGNNTNVNSKPLASSVVDVFILPGYPGGPCASNDVCINNAICHEGKCKCDDRFFNINGVCRLAVVPVDAECTINEQCTLNATCNQGRCKCNRGFIKSDKLCISVQNFIQNCGNLDDCSTEPVCETNRIGAVECKCPIGFTSQNRVCVYSPGNECYANSHCSNNRICEIGYCVCDYGYEEIDGNCVELAFEQNIPPPVFPRTNFDSWLGSRNDEYDGNNAETSANTDYETTNNNLQRASEPVQVSWQSSDTDYGDAFSPQTYPLPHPAGFGSNYYSFPFFMRGTAARSNPLMWENSFIAQNPYNQFHSLLPFNMVPYHFPVHGSKIVNKTSLQKNEDNDSTMKAKTVEIEENRRNTAVGWEKMTSANDEVSDDEERLPLQSCRGNYTCSGESYCTYYADLEPVCICPINTVLLNNQCIMLGEVKNFIEIEGFCNDRSECSGNAECVKHRCACLDGYERIENYCIHTVLPGQTCGKHAICSKGSVCEKLSMKCVCDSGTSLVHNRCIPLLSVRKSSIQPIYCKTRGTCPENSFCSAENVCKCFNEYRRVGSSCILYSLVRYPGERCEDMHTCARDSDCIDGVCRCLNGRLPIFFSCYEDQIGFHPLWQSSILRVIAKRSIGKSSFHQLENSDHCKNGTCSSALCQRSSDNTESQRCHAILCQLHNYSQAYSGKFCSTKNDCNFGQICTDGICICEAEKVSFNGLNICLPASVQADTVERCIALMQHCSYKLNCTKYASGTKNSSSNYNAEGNEQHSVPPGGSCYNAEQCTGGSICRDRWCICPDASMIVDRGLCIKPNSIQQPQSTVIENVYSTPEPFRPLTEPSSYKPVDTYTSQTLRPSTAVSTNSIHTTTHNVKNNIIVRKAVPGTNCGPLDECVGGSMCIEGTCICPPGYMASQITARCEPKTASTTKLSETVPSWKTTKAPEFNSFVTTKRSTIPYTTPSPSMLSRVTNLSQYVEYNRITTPGESSSSSSTAEADECAAVGLYCRGGTVCINLSCQCPSGFILHNDQCVPSSGSKRRGKSWSQGKRFAKPNEPCRNGETCTGGSYCTDKKTCLCPAEKPLLKDDICTKQAPILQVREVGPGEQCDSLSRCTEKSVCYQGMCRCESGYIAISGKCIQLPTVSSKSRAVSLKSAPMNVSPGKYCNEERLCTGGSNCVDGVCRCTDDQIIVDDKCVTSRSSALTTASAQEIYSTGAGNSITNEPTVSQISSETSLYPSTLLPSANDECKDDTECSQNRMCIVGSCRCKSGFIERDGNCIRIDEIDYGDHHQVSSVPFTSAQRRSSPILQSTTTKEQQKTSRPRITGPPLKRPRPSSSNNKKINGTENALRTRGGNGICPPGNEAARDEATGKVIVCNGIEPNCPPRSYCYVTGYASEDYNCCKSW</sequence>
<feature type="domain" description="EGF-like" evidence="5">
    <location>
        <begin position="427"/>
        <end position="463"/>
    </location>
</feature>
<evidence type="ECO:0000259" key="4">
    <source>
        <dbReference type="SMART" id="SM00179"/>
    </source>
</evidence>
<feature type="domain" description="EGF-like" evidence="5">
    <location>
        <begin position="1685"/>
        <end position="1719"/>
    </location>
</feature>
<dbReference type="Pfam" id="PF01683">
    <property type="entry name" value="EB"/>
    <property type="match status" value="8"/>
</dbReference>
<dbReference type="PANTHER" id="PTHR45985:SF11">
    <property type="entry name" value="EGF-LIKE DOMAIN-CONTAINING PROTEIN"/>
    <property type="match status" value="1"/>
</dbReference>
<feature type="domain" description="EGF-like" evidence="5">
    <location>
        <begin position="472"/>
        <end position="507"/>
    </location>
</feature>
<feature type="chain" id="PRO_5007631427" evidence="3">
    <location>
        <begin position="22"/>
        <end position="2599"/>
    </location>
</feature>
<dbReference type="SMART" id="SM00181">
    <property type="entry name" value="EGF"/>
    <property type="match status" value="25"/>
</dbReference>
<feature type="domain" description="EGF-like" evidence="5">
    <location>
        <begin position="1974"/>
        <end position="2007"/>
    </location>
</feature>
<feature type="domain" description="EGF-like" evidence="5">
    <location>
        <begin position="1777"/>
        <end position="1809"/>
    </location>
</feature>
<dbReference type="PANTHER" id="PTHR45985">
    <property type="match status" value="1"/>
</dbReference>
<feature type="compositionally biased region" description="Polar residues" evidence="2">
    <location>
        <begin position="2489"/>
        <end position="2502"/>
    </location>
</feature>
<feature type="domain" description="EGF-like" evidence="5">
    <location>
        <begin position="2300"/>
        <end position="2332"/>
    </location>
</feature>
<feature type="domain" description="EGF-like calcium-binding" evidence="4">
    <location>
        <begin position="2190"/>
        <end position="2226"/>
    </location>
</feature>
<dbReference type="InterPro" id="IPR000742">
    <property type="entry name" value="EGF"/>
</dbReference>
<proteinExistence type="predicted"/>
<feature type="domain" description="EGF-like" evidence="5">
    <location>
        <begin position="1733"/>
        <end position="1766"/>
    </location>
</feature>
<feature type="domain" description="EGF-like" evidence="5">
    <location>
        <begin position="2193"/>
        <end position="2226"/>
    </location>
</feature>
<evidence type="ECO:0000256" key="1">
    <source>
        <dbReference type="ARBA" id="ARBA00023157"/>
    </source>
</evidence>